<evidence type="ECO:0008006" key="3">
    <source>
        <dbReference type="Google" id="ProtNLM"/>
    </source>
</evidence>
<dbReference type="KEGG" id="anf:AQPE_1679"/>
<dbReference type="PROSITE" id="PS51257">
    <property type="entry name" value="PROKAR_LIPOPROTEIN"/>
    <property type="match status" value="1"/>
</dbReference>
<dbReference type="InterPro" id="IPR025345">
    <property type="entry name" value="DUF4249"/>
</dbReference>
<dbReference type="EMBL" id="AP018694">
    <property type="protein sequence ID" value="BBE17528.1"/>
    <property type="molecule type" value="Genomic_DNA"/>
</dbReference>
<protein>
    <recommendedName>
        <fullName evidence="3">DUF4249 domain-containing protein</fullName>
    </recommendedName>
</protein>
<reference evidence="1" key="1">
    <citation type="journal article" date="2020" name="Int. J. Syst. Evol. Microbiol.">
        <title>Aquipluma nitroreducens gen. nov. sp. nov., a novel facultatively anaerobic bacterium isolated from a freshwater lake.</title>
        <authorList>
            <person name="Watanabe M."/>
            <person name="Kojima H."/>
            <person name="Fukui M."/>
        </authorList>
    </citation>
    <scope>NUCLEOTIDE SEQUENCE</scope>
    <source>
        <strain evidence="1">MeG22</strain>
    </source>
</reference>
<dbReference type="Pfam" id="PF14054">
    <property type="entry name" value="DUF4249"/>
    <property type="match status" value="1"/>
</dbReference>
<evidence type="ECO:0000313" key="1">
    <source>
        <dbReference type="EMBL" id="BBE17528.1"/>
    </source>
</evidence>
<evidence type="ECO:0000313" key="2">
    <source>
        <dbReference type="Proteomes" id="UP001193389"/>
    </source>
</evidence>
<dbReference type="Proteomes" id="UP001193389">
    <property type="component" value="Chromosome"/>
</dbReference>
<gene>
    <name evidence="1" type="ORF">AQPE_1679</name>
</gene>
<organism evidence="1 2">
    <name type="scientific">Aquipluma nitroreducens</name>
    <dbReference type="NCBI Taxonomy" id="2010828"/>
    <lineage>
        <taxon>Bacteria</taxon>
        <taxon>Pseudomonadati</taxon>
        <taxon>Bacteroidota</taxon>
        <taxon>Bacteroidia</taxon>
        <taxon>Marinilabiliales</taxon>
        <taxon>Prolixibacteraceae</taxon>
        <taxon>Aquipluma</taxon>
    </lineage>
</organism>
<proteinExistence type="predicted"/>
<sequence>MKIINRNLFVLLTALLLTSCIERYLPVTELDFKPRLVIDGNISTDGSDQEIVISESSQTEKPVFVAVSGCKVSVEDNKGNSFLFNESNNKGHYVGKIDGSLLVIGEKYRLHVKTSMGTEYISSYEELTPCPEVDRVYYEVQTKQTENPDITENGLQFYIDFKGDANSGHFYRLQLTQTYEYHSKWPLDKWLGKDGFHDLVDPDYSNFVCYRTDKLKSIYVLSTDGFSQNKFSKYKLHFVEDQTEVLMYKYSLLVNQYSLTKRAYNYWENLRKNNQETVDLFGKQPANVKGNISNVSDTTDVALGYFTISSVQSKRIMVTPVEGLYFNHFLRCQADIIDGPLPAERPLYYVTDYDANGNIYTGLGAPSCIDCTLVGGTTVKPPYWDEK</sequence>
<accession>A0A5K7S7I3</accession>
<keyword evidence="2" id="KW-1185">Reference proteome</keyword>
<name>A0A5K7S7I3_9BACT</name>
<dbReference type="RefSeq" id="WP_318350515.1">
    <property type="nucleotide sequence ID" value="NZ_AP018694.1"/>
</dbReference>
<dbReference type="AlphaFoldDB" id="A0A5K7S7I3"/>